<name>A0A172ZH93_9BACL</name>
<dbReference type="Pfam" id="PF00672">
    <property type="entry name" value="HAMP"/>
    <property type="match status" value="1"/>
</dbReference>
<keyword evidence="16" id="KW-1185">Reference proteome</keyword>
<evidence type="ECO:0000313" key="15">
    <source>
        <dbReference type="EMBL" id="ANF96958.1"/>
    </source>
</evidence>
<dbReference type="InterPro" id="IPR003660">
    <property type="entry name" value="HAMP_dom"/>
</dbReference>
<keyword evidence="6" id="KW-0808">Transferase</keyword>
<dbReference type="RefSeq" id="WP_060535065.1">
    <property type="nucleotide sequence ID" value="NZ_CP013023.1"/>
</dbReference>
<feature type="transmembrane region" description="Helical" evidence="12">
    <location>
        <begin position="6"/>
        <end position="29"/>
    </location>
</feature>
<dbReference type="GO" id="GO:0005524">
    <property type="term" value="F:ATP binding"/>
    <property type="evidence" value="ECO:0007669"/>
    <property type="project" value="UniProtKB-KW"/>
</dbReference>
<comment type="catalytic activity">
    <reaction evidence="1">
        <text>ATP + protein L-histidine = ADP + protein N-phospho-L-histidine.</text>
        <dbReference type="EC" id="2.7.13.3"/>
    </reaction>
</comment>
<dbReference type="GO" id="GO:0000155">
    <property type="term" value="F:phosphorelay sensor kinase activity"/>
    <property type="evidence" value="ECO:0007669"/>
    <property type="project" value="InterPro"/>
</dbReference>
<protein>
    <recommendedName>
        <fullName evidence="3">histidine kinase</fullName>
        <ecNumber evidence="3">2.7.13.3</ecNumber>
    </recommendedName>
</protein>
<dbReference type="OrthoDB" id="9776552at2"/>
<dbReference type="InterPro" id="IPR050640">
    <property type="entry name" value="Bact_2-comp_sensor_kinase"/>
</dbReference>
<dbReference type="PRINTS" id="PR00344">
    <property type="entry name" value="BCTRLSENSOR"/>
</dbReference>
<dbReference type="PANTHER" id="PTHR34220">
    <property type="entry name" value="SENSOR HISTIDINE KINASE YPDA"/>
    <property type="match status" value="1"/>
</dbReference>
<dbReference type="GO" id="GO:0005886">
    <property type="term" value="C:plasma membrane"/>
    <property type="evidence" value="ECO:0007669"/>
    <property type="project" value="UniProtKB-SubCell"/>
</dbReference>
<evidence type="ECO:0000256" key="10">
    <source>
        <dbReference type="ARBA" id="ARBA00023012"/>
    </source>
</evidence>
<dbReference type="InterPro" id="IPR004358">
    <property type="entry name" value="Sig_transdc_His_kin-like_C"/>
</dbReference>
<comment type="subcellular location">
    <subcellularLocation>
        <location evidence="2">Cell membrane</location>
        <topology evidence="2">Multi-pass membrane protein</topology>
    </subcellularLocation>
</comment>
<evidence type="ECO:0000256" key="4">
    <source>
        <dbReference type="ARBA" id="ARBA00022475"/>
    </source>
</evidence>
<evidence type="ECO:0000256" key="2">
    <source>
        <dbReference type="ARBA" id="ARBA00004651"/>
    </source>
</evidence>
<evidence type="ECO:0000256" key="11">
    <source>
        <dbReference type="ARBA" id="ARBA00023136"/>
    </source>
</evidence>
<dbReference type="SUPFAM" id="SSF158472">
    <property type="entry name" value="HAMP domain-like"/>
    <property type="match status" value="1"/>
</dbReference>
<dbReference type="InterPro" id="IPR005467">
    <property type="entry name" value="His_kinase_dom"/>
</dbReference>
<keyword evidence="8 15" id="KW-0418">Kinase</keyword>
<dbReference type="PANTHER" id="PTHR34220:SF7">
    <property type="entry name" value="SENSOR HISTIDINE KINASE YPDA"/>
    <property type="match status" value="1"/>
</dbReference>
<dbReference type="Gene3D" id="6.10.340.10">
    <property type="match status" value="1"/>
</dbReference>
<dbReference type="STRING" id="1616788.AR543_13710"/>
<evidence type="ECO:0000256" key="9">
    <source>
        <dbReference type="ARBA" id="ARBA00022840"/>
    </source>
</evidence>
<proteinExistence type="predicted"/>
<keyword evidence="4" id="KW-1003">Cell membrane</keyword>
<dbReference type="SMART" id="SM00304">
    <property type="entry name" value="HAMP"/>
    <property type="match status" value="1"/>
</dbReference>
<dbReference type="PROSITE" id="PS50885">
    <property type="entry name" value="HAMP"/>
    <property type="match status" value="1"/>
</dbReference>
<organism evidence="15 16">
    <name type="scientific">Paenibacillus bovis</name>
    <dbReference type="NCBI Taxonomy" id="1616788"/>
    <lineage>
        <taxon>Bacteria</taxon>
        <taxon>Bacillati</taxon>
        <taxon>Bacillota</taxon>
        <taxon>Bacilli</taxon>
        <taxon>Bacillales</taxon>
        <taxon>Paenibacillaceae</taxon>
        <taxon>Paenibacillus</taxon>
    </lineage>
</organism>
<dbReference type="Pfam" id="PF06580">
    <property type="entry name" value="His_kinase"/>
    <property type="match status" value="1"/>
</dbReference>
<dbReference type="PROSITE" id="PS50109">
    <property type="entry name" value="HIS_KIN"/>
    <property type="match status" value="1"/>
</dbReference>
<dbReference type="AlphaFoldDB" id="A0A172ZH93"/>
<evidence type="ECO:0000256" key="12">
    <source>
        <dbReference type="SAM" id="Phobius"/>
    </source>
</evidence>
<evidence type="ECO:0000259" key="14">
    <source>
        <dbReference type="PROSITE" id="PS50885"/>
    </source>
</evidence>
<keyword evidence="12" id="KW-1133">Transmembrane helix</keyword>
<dbReference type="SUPFAM" id="SSF55874">
    <property type="entry name" value="ATPase domain of HSP90 chaperone/DNA topoisomerase II/histidine kinase"/>
    <property type="match status" value="1"/>
</dbReference>
<evidence type="ECO:0000259" key="13">
    <source>
        <dbReference type="PROSITE" id="PS50109"/>
    </source>
</evidence>
<keyword evidence="10" id="KW-0902">Two-component regulatory system</keyword>
<evidence type="ECO:0000313" key="16">
    <source>
        <dbReference type="Proteomes" id="UP000078148"/>
    </source>
</evidence>
<feature type="domain" description="Histidine kinase" evidence="13">
    <location>
        <begin position="371"/>
        <end position="476"/>
    </location>
</feature>
<dbReference type="InterPro" id="IPR003594">
    <property type="entry name" value="HATPase_dom"/>
</dbReference>
<sequence>MIGIQRKIWTLTAVVMFIMAVIWITLTYYNQKTQEQYNDILQRYLRMNEVTTASQQLITSLNNYRLTPTEGNLSSLRSREHQLKNVQWSVGMLRNEQNDFALTSYMNLVDSLIEATDRSVMFHSEKETEDSVNAFAEATRISRYISEMTLTLLDKDIHTYEQSYRQMIKQSNEFKQLGVLILLTITFILLLFTYWFSLSITHPIQQLTRAAQELAKGRFDLQVKVNSTDEISFLARMFEHMRININNLILEIQQNAQLESELQRSKLLLKESQLRSLQSQINPHFLFNILDTLSKKAFLEGAEETSDLLVSVAGLLRYNLKRLDRSVTLYNEVNVIQQYMEIQKARFTDRLHVETDIDDSCLHVPIPGLTLQPIIENAIIHAVEPDENGGTIRISIQDLGEQVQVRIADDGPGMSPEKIQQILDEYPLENEGHSTGIGFNNVIQRLRLFYGTDDVIEIISSPGKGTTVILNLPKKGRNTAHDEAANRG</sequence>
<dbReference type="InterPro" id="IPR036890">
    <property type="entry name" value="HATPase_C_sf"/>
</dbReference>
<evidence type="ECO:0000256" key="3">
    <source>
        <dbReference type="ARBA" id="ARBA00012438"/>
    </source>
</evidence>
<reference evidence="16" key="1">
    <citation type="submission" date="2015-10" db="EMBL/GenBank/DDBJ databases">
        <title>Genome of Paenibacillus bovis sp. nov.</title>
        <authorList>
            <person name="Wu Z."/>
            <person name="Gao C."/>
            <person name="Liu Z."/>
            <person name="Zheng H."/>
        </authorList>
    </citation>
    <scope>NUCLEOTIDE SEQUENCE [LARGE SCALE GENOMIC DNA]</scope>
    <source>
        <strain evidence="16">BD3526</strain>
    </source>
</reference>
<evidence type="ECO:0000256" key="1">
    <source>
        <dbReference type="ARBA" id="ARBA00000085"/>
    </source>
</evidence>
<dbReference type="EMBL" id="CP013023">
    <property type="protein sequence ID" value="ANF96958.1"/>
    <property type="molecule type" value="Genomic_DNA"/>
</dbReference>
<accession>A0A172ZH93</accession>
<dbReference type="Pfam" id="PF02518">
    <property type="entry name" value="HATPase_c"/>
    <property type="match status" value="1"/>
</dbReference>
<reference evidence="15 16" key="2">
    <citation type="journal article" date="2016" name="Int. J. Syst. Evol. Microbiol.">
        <title>Paenibacillus bovis sp. nov., isolated from raw yak (Bos grunniens) milk.</title>
        <authorList>
            <person name="Gao C."/>
            <person name="Han J."/>
            <person name="Liu Z."/>
            <person name="Xu X."/>
            <person name="Hang F."/>
            <person name="Wu Z."/>
        </authorList>
    </citation>
    <scope>NUCLEOTIDE SEQUENCE [LARGE SCALE GENOMIC DNA]</scope>
    <source>
        <strain evidence="15 16">BD3526</strain>
    </source>
</reference>
<evidence type="ECO:0000256" key="5">
    <source>
        <dbReference type="ARBA" id="ARBA00022553"/>
    </source>
</evidence>
<dbReference type="InterPro" id="IPR010559">
    <property type="entry name" value="Sig_transdc_His_kin_internal"/>
</dbReference>
<feature type="domain" description="HAMP" evidence="14">
    <location>
        <begin position="198"/>
        <end position="250"/>
    </location>
</feature>
<keyword evidence="7" id="KW-0547">Nucleotide-binding</keyword>
<keyword evidence="5" id="KW-0597">Phosphoprotein</keyword>
<gene>
    <name evidence="15" type="ORF">AR543_13710</name>
</gene>
<dbReference type="CDD" id="cd06225">
    <property type="entry name" value="HAMP"/>
    <property type="match status" value="1"/>
</dbReference>
<keyword evidence="9" id="KW-0067">ATP-binding</keyword>
<keyword evidence="11 12" id="KW-0472">Membrane</keyword>
<feature type="transmembrane region" description="Helical" evidence="12">
    <location>
        <begin position="177"/>
        <end position="196"/>
    </location>
</feature>
<dbReference type="SMART" id="SM00387">
    <property type="entry name" value="HATPase_c"/>
    <property type="match status" value="1"/>
</dbReference>
<dbReference type="EC" id="2.7.13.3" evidence="3"/>
<evidence type="ECO:0000256" key="6">
    <source>
        <dbReference type="ARBA" id="ARBA00022679"/>
    </source>
</evidence>
<dbReference type="Proteomes" id="UP000078148">
    <property type="component" value="Chromosome"/>
</dbReference>
<dbReference type="Gene3D" id="3.30.565.10">
    <property type="entry name" value="Histidine kinase-like ATPase, C-terminal domain"/>
    <property type="match status" value="1"/>
</dbReference>
<keyword evidence="12" id="KW-0812">Transmembrane</keyword>
<evidence type="ECO:0000256" key="8">
    <source>
        <dbReference type="ARBA" id="ARBA00022777"/>
    </source>
</evidence>
<dbReference type="KEGG" id="pbv:AR543_13710"/>
<evidence type="ECO:0000256" key="7">
    <source>
        <dbReference type="ARBA" id="ARBA00022741"/>
    </source>
</evidence>